<reference evidence="9 10" key="1">
    <citation type="submission" date="2019-04" db="EMBL/GenBank/DDBJ databases">
        <title>Crypto-aerobic microbial life in anoxic (sulfidic) marine sediments.</title>
        <authorList>
            <person name="Bhattacharya S."/>
            <person name="Roy C."/>
            <person name="Mondal N."/>
            <person name="Sarkar J."/>
            <person name="Mandal S."/>
            <person name="Rameez M.J."/>
            <person name="Ghosh W."/>
        </authorList>
    </citation>
    <scope>NUCLEOTIDE SEQUENCE [LARGE SCALE GENOMIC DNA]</scope>
    <source>
        <strain evidence="9 10">SBBB</strain>
    </source>
</reference>
<feature type="transmembrane region" description="Helical" evidence="8">
    <location>
        <begin position="236"/>
        <end position="252"/>
    </location>
</feature>
<evidence type="ECO:0000256" key="2">
    <source>
        <dbReference type="ARBA" id="ARBA00022475"/>
    </source>
</evidence>
<dbReference type="InterPro" id="IPR000715">
    <property type="entry name" value="Glycosyl_transferase_4"/>
</dbReference>
<evidence type="ECO:0000256" key="3">
    <source>
        <dbReference type="ARBA" id="ARBA00022679"/>
    </source>
</evidence>
<dbReference type="PANTHER" id="PTHR22926">
    <property type="entry name" value="PHOSPHO-N-ACETYLMURAMOYL-PENTAPEPTIDE-TRANSFERASE"/>
    <property type="match status" value="1"/>
</dbReference>
<evidence type="ECO:0000256" key="4">
    <source>
        <dbReference type="ARBA" id="ARBA00022692"/>
    </source>
</evidence>
<feature type="transmembrane region" description="Helical" evidence="8">
    <location>
        <begin position="258"/>
        <end position="281"/>
    </location>
</feature>
<dbReference type="EMBL" id="SWAV01000004">
    <property type="protein sequence ID" value="TKA90998.1"/>
    <property type="molecule type" value="Genomic_DNA"/>
</dbReference>
<dbReference type="GO" id="GO:0005886">
    <property type="term" value="C:plasma membrane"/>
    <property type="evidence" value="ECO:0007669"/>
    <property type="project" value="UniProtKB-SubCell"/>
</dbReference>
<comment type="cofactor">
    <cofactor evidence="7">
        <name>Mg(2+)</name>
        <dbReference type="ChEBI" id="CHEBI:18420"/>
    </cofactor>
</comment>
<feature type="binding site" evidence="7">
    <location>
        <position position="173"/>
    </location>
    <ligand>
        <name>Mg(2+)</name>
        <dbReference type="ChEBI" id="CHEBI:18420"/>
    </ligand>
</feature>
<keyword evidence="2" id="KW-1003">Cell membrane</keyword>
<dbReference type="PANTHER" id="PTHR22926:SF3">
    <property type="entry name" value="UNDECAPRENYL-PHOSPHATE ALPHA-N-ACETYLGLUCOSAMINYL 1-PHOSPHATE TRANSFERASE"/>
    <property type="match status" value="1"/>
</dbReference>
<feature type="transmembrane region" description="Helical" evidence="8">
    <location>
        <begin position="66"/>
        <end position="86"/>
    </location>
</feature>
<dbReference type="GO" id="GO:0071555">
    <property type="term" value="P:cell wall organization"/>
    <property type="evidence" value="ECO:0007669"/>
    <property type="project" value="TreeGrafter"/>
</dbReference>
<keyword evidence="7" id="KW-0460">Magnesium</keyword>
<dbReference type="GO" id="GO:0044038">
    <property type="term" value="P:cell wall macromolecule biosynthetic process"/>
    <property type="evidence" value="ECO:0007669"/>
    <property type="project" value="TreeGrafter"/>
</dbReference>
<evidence type="ECO:0000256" key="5">
    <source>
        <dbReference type="ARBA" id="ARBA00022989"/>
    </source>
</evidence>
<feature type="transmembrane region" description="Helical" evidence="8">
    <location>
        <begin position="20"/>
        <end position="45"/>
    </location>
</feature>
<feature type="transmembrane region" description="Helical" evidence="8">
    <location>
        <begin position="92"/>
        <end position="110"/>
    </location>
</feature>
<dbReference type="GO" id="GO:0009103">
    <property type="term" value="P:lipopolysaccharide biosynthetic process"/>
    <property type="evidence" value="ECO:0007669"/>
    <property type="project" value="TreeGrafter"/>
</dbReference>
<accession>A0A4U0YIK3</accession>
<evidence type="ECO:0000256" key="6">
    <source>
        <dbReference type="ARBA" id="ARBA00023136"/>
    </source>
</evidence>
<comment type="caution">
    <text evidence="9">The sequence shown here is derived from an EMBL/GenBank/DDBJ whole genome shotgun (WGS) entry which is preliminary data.</text>
</comment>
<dbReference type="AlphaFoldDB" id="A0A4U0YIK3"/>
<evidence type="ECO:0000256" key="7">
    <source>
        <dbReference type="PIRSR" id="PIRSR600715-1"/>
    </source>
</evidence>
<feature type="transmembrane region" description="Helical" evidence="8">
    <location>
        <begin position="181"/>
        <end position="199"/>
    </location>
</feature>
<keyword evidence="6 8" id="KW-0472">Membrane</keyword>
<feature type="transmembrane region" description="Helical" evidence="8">
    <location>
        <begin position="122"/>
        <end position="145"/>
    </location>
</feature>
<keyword evidence="5 8" id="KW-1133">Transmembrane helix</keyword>
<dbReference type="GO" id="GO:0046872">
    <property type="term" value="F:metal ion binding"/>
    <property type="evidence" value="ECO:0007669"/>
    <property type="project" value="UniProtKB-KW"/>
</dbReference>
<feature type="transmembrane region" description="Helical" evidence="8">
    <location>
        <begin position="205"/>
        <end position="224"/>
    </location>
</feature>
<keyword evidence="3 9" id="KW-0808">Transferase</keyword>
<comment type="subcellular location">
    <subcellularLocation>
        <location evidence="1">Cell membrane</location>
        <topology evidence="1">Multi-pass membrane protein</topology>
    </subcellularLocation>
</comment>
<dbReference type="CDD" id="cd06854">
    <property type="entry name" value="GT_WbpL_WbcO_like"/>
    <property type="match status" value="1"/>
</dbReference>
<proteinExistence type="predicted"/>
<dbReference type="Pfam" id="PF00953">
    <property type="entry name" value="Glycos_transf_4"/>
    <property type="match status" value="1"/>
</dbReference>
<feature type="transmembrane region" description="Helical" evidence="8">
    <location>
        <begin position="302"/>
        <end position="324"/>
    </location>
</feature>
<name>A0A4U0YIK3_9GAMM</name>
<gene>
    <name evidence="9" type="ORF">FA869_13235</name>
</gene>
<feature type="transmembrane region" description="Helical" evidence="8">
    <location>
        <begin position="151"/>
        <end position="169"/>
    </location>
</feature>
<sequence length="363" mass="39750">MLQCRNFLDCVMNFTPVSLPIALCLVMFSVVVAAAGLTVAVRSWAMRRNALVHPSERCSHTIPTPHGGGIAIASISIILGVLFSVLDWVPDSSMLAFISLGFMMLALGVWDDFGDVSAKLRLCAHFAVVIVGMWSIPRLPVFSLFGMEVDSAVAFLLWPLLVLSWVWLINLYNFMDGIDGLAAVQGLVLFAGMALNFWYLGYGQWAWICLFILAAVLGFTILNWPPAKIFMGDGGSGFLGFIIGFMMLLSAAQSSVSMWSWIILLTLFIADATTTLIVRFVTHQDIFAAHRLHAYQKLTVRFAGRHLPVTLGYGAVMLFVLVPVSWLANRVPHSGPVLFAILFAVASLGMLRLGCGRLDKTDN</sequence>
<evidence type="ECO:0000256" key="1">
    <source>
        <dbReference type="ARBA" id="ARBA00004651"/>
    </source>
</evidence>
<evidence type="ECO:0000313" key="10">
    <source>
        <dbReference type="Proteomes" id="UP000305198"/>
    </source>
</evidence>
<evidence type="ECO:0000256" key="8">
    <source>
        <dbReference type="SAM" id="Phobius"/>
    </source>
</evidence>
<dbReference type="Proteomes" id="UP000305198">
    <property type="component" value="Unassembled WGS sequence"/>
</dbReference>
<feature type="binding site" evidence="7">
    <location>
        <position position="233"/>
    </location>
    <ligand>
        <name>Mg(2+)</name>
        <dbReference type="ChEBI" id="CHEBI:18420"/>
    </ligand>
</feature>
<keyword evidence="4 8" id="KW-0812">Transmembrane</keyword>
<evidence type="ECO:0000313" key="9">
    <source>
        <dbReference type="EMBL" id="TKA90998.1"/>
    </source>
</evidence>
<dbReference type="GO" id="GO:0016780">
    <property type="term" value="F:phosphotransferase activity, for other substituted phosphate groups"/>
    <property type="evidence" value="ECO:0007669"/>
    <property type="project" value="InterPro"/>
</dbReference>
<protein>
    <submittedName>
        <fullName evidence="9">Glycosyltransferase family 4 protein</fullName>
    </submittedName>
</protein>
<feature type="transmembrane region" description="Helical" evidence="8">
    <location>
        <begin position="336"/>
        <end position="355"/>
    </location>
</feature>
<organism evidence="9 10">
    <name type="scientific">Halopseudomonas bauzanensis</name>
    <dbReference type="NCBI Taxonomy" id="653930"/>
    <lineage>
        <taxon>Bacteria</taxon>
        <taxon>Pseudomonadati</taxon>
        <taxon>Pseudomonadota</taxon>
        <taxon>Gammaproteobacteria</taxon>
        <taxon>Pseudomonadales</taxon>
        <taxon>Pseudomonadaceae</taxon>
        <taxon>Halopseudomonas</taxon>
    </lineage>
</organism>
<keyword evidence="7" id="KW-0479">Metal-binding</keyword>